<name>S7VDN8_DESML</name>
<dbReference type="EMBL" id="ATHJ01000020">
    <property type="protein sequence ID" value="EPR44809.1"/>
    <property type="molecule type" value="Genomic_DNA"/>
</dbReference>
<dbReference type="AlphaFoldDB" id="S7VDN8"/>
<dbReference type="OrthoDB" id="1431348at2"/>
<evidence type="ECO:0008006" key="3">
    <source>
        <dbReference type="Google" id="ProtNLM"/>
    </source>
</evidence>
<evidence type="ECO:0000313" key="1">
    <source>
        <dbReference type="EMBL" id="EPR44809.1"/>
    </source>
</evidence>
<dbReference type="RefSeq" id="WP_020875389.1">
    <property type="nucleotide sequence ID" value="NZ_ATHJ01000020.1"/>
</dbReference>
<reference evidence="1 2" key="1">
    <citation type="journal article" date="2013" name="Genome Announc.">
        <title>Draft genome sequences for three mercury-methylating, sulfate-reducing bacteria.</title>
        <authorList>
            <person name="Brown S.D."/>
            <person name="Hurt R.A.Jr."/>
            <person name="Gilmour C.C."/>
            <person name="Elias D.A."/>
        </authorList>
    </citation>
    <scope>NUCLEOTIDE SEQUENCE [LARGE SCALE GENOMIC DNA]</scope>
    <source>
        <strain evidence="1 2">DSM 2059</strain>
    </source>
</reference>
<dbReference type="STRING" id="897.B2D07_16815"/>
<protein>
    <recommendedName>
        <fullName evidence="3">Sulfotransferase</fullName>
    </recommendedName>
</protein>
<dbReference type="eggNOG" id="ENOG5032UVW">
    <property type="taxonomic scope" value="Bacteria"/>
</dbReference>
<dbReference type="InterPro" id="IPR027417">
    <property type="entry name" value="P-loop_NTPase"/>
</dbReference>
<dbReference type="SUPFAM" id="SSF52540">
    <property type="entry name" value="P-loop containing nucleoside triphosphate hydrolases"/>
    <property type="match status" value="1"/>
</dbReference>
<accession>S7VDN8</accession>
<dbReference type="Gene3D" id="3.40.50.300">
    <property type="entry name" value="P-loop containing nucleotide triphosphate hydrolases"/>
    <property type="match status" value="1"/>
</dbReference>
<proteinExistence type="predicted"/>
<sequence>METRYTSEFLALKKPILVTGANRSGTTWVGNILARSPHIKYIPEIFNPSSGLLRGHPATRFWFHHITEDPEELYRPMLNKIIKGKYPFINIFRFMDAKKRFSYKGVRSRFKLFLNSYINHEGRYRFLIKDPIALFSTEWLSKEFNIDILITIRHPAAFVYSIKRVNWRFDVDNFLKQRTLMEDYLYPFESKLRKIKEKKMDIIEEASTLWTCFYHVVNLYRENHPEWIFKKHEDLSLNPIDEFQQICMRLNIPFSINLQKAIKEFCSSNNPTEAPEKIIHQLKRNSRENISIWKKRLSQNEIHRIRNIVDRYSANFYSPAEW</sequence>
<dbReference type="Pfam" id="PF13469">
    <property type="entry name" value="Sulfotransfer_3"/>
    <property type="match status" value="1"/>
</dbReference>
<dbReference type="Proteomes" id="UP000014977">
    <property type="component" value="Unassembled WGS sequence"/>
</dbReference>
<gene>
    <name evidence="1" type="ORF">dsmv_3782</name>
</gene>
<keyword evidence="2" id="KW-1185">Reference proteome</keyword>
<evidence type="ECO:0000313" key="2">
    <source>
        <dbReference type="Proteomes" id="UP000014977"/>
    </source>
</evidence>
<comment type="caution">
    <text evidence="1">The sequence shown here is derived from an EMBL/GenBank/DDBJ whole genome shotgun (WGS) entry which is preliminary data.</text>
</comment>
<organism evidence="1 2">
    <name type="scientific">Desulfococcus multivorans DSM 2059</name>
    <dbReference type="NCBI Taxonomy" id="1121405"/>
    <lineage>
        <taxon>Bacteria</taxon>
        <taxon>Pseudomonadati</taxon>
        <taxon>Thermodesulfobacteriota</taxon>
        <taxon>Desulfobacteria</taxon>
        <taxon>Desulfobacterales</taxon>
        <taxon>Desulfococcaceae</taxon>
        <taxon>Desulfococcus</taxon>
    </lineage>
</organism>